<evidence type="ECO:0000313" key="3">
    <source>
        <dbReference type="Proteomes" id="UP000290288"/>
    </source>
</evidence>
<reference evidence="2 3" key="1">
    <citation type="submission" date="2019-01" db="EMBL/GenBank/DDBJ databases">
        <title>Draft genome sequence of Psathyrella aberdarensis IHI B618.</title>
        <authorList>
            <person name="Buettner E."/>
            <person name="Kellner H."/>
        </authorList>
    </citation>
    <scope>NUCLEOTIDE SEQUENCE [LARGE SCALE GENOMIC DNA]</scope>
    <source>
        <strain evidence="2 3">IHI B618</strain>
    </source>
</reference>
<feature type="compositionally biased region" description="Low complexity" evidence="1">
    <location>
        <begin position="137"/>
        <end position="148"/>
    </location>
</feature>
<evidence type="ECO:0000256" key="1">
    <source>
        <dbReference type="SAM" id="MobiDB-lite"/>
    </source>
</evidence>
<dbReference type="EMBL" id="SDEE01000044">
    <property type="protein sequence ID" value="RXW23334.1"/>
    <property type="molecule type" value="Genomic_DNA"/>
</dbReference>
<dbReference type="OrthoDB" id="3230534at2759"/>
<sequence>MPTPKPPGGWLATPAAPPKRQYADQSVETDTEPDTEPPQPEVLPVHTENGLSTPATSLSKAASRYFQTPAAPGAWVQTPAARKTVMKVRFDPDANETREFVGESDASASDMTNGLNSQEAQTQTISPPATPELAGVLLSLSPSKKTPSIRVLDAFGNEQSEEQDQSPKKAKPRASIRVLDSLGQPIDDESIDGSNRSSVSLPPKNRDELLSRVRRGLDELVQEMHEMDRTASLSPSEVSRVKELDSASLHAREKRRRLDGEIKRNNEEFKDKFSSLRASMQKSSALVGTGSSSSRFPVRPSILLVLGLQIALVAVMYQISIARDKEAFLTTFYDPFYPHLHQAIFKSRLLLSTSTPPERYVSWFSLFNLLREQGLRACAAQTRDNLYITFTDLQSFIWARWGTDPAYENLVWPPT</sequence>
<comment type="caution">
    <text evidence="2">The sequence shown here is derived from an EMBL/GenBank/DDBJ whole genome shotgun (WGS) entry which is preliminary data.</text>
</comment>
<feature type="region of interest" description="Disordered" evidence="1">
    <location>
        <begin position="92"/>
        <end position="207"/>
    </location>
</feature>
<organism evidence="2 3">
    <name type="scientific">Candolleomyces aberdarensis</name>
    <dbReference type="NCBI Taxonomy" id="2316362"/>
    <lineage>
        <taxon>Eukaryota</taxon>
        <taxon>Fungi</taxon>
        <taxon>Dikarya</taxon>
        <taxon>Basidiomycota</taxon>
        <taxon>Agaricomycotina</taxon>
        <taxon>Agaricomycetes</taxon>
        <taxon>Agaricomycetidae</taxon>
        <taxon>Agaricales</taxon>
        <taxon>Agaricineae</taxon>
        <taxon>Psathyrellaceae</taxon>
        <taxon>Candolleomyces</taxon>
    </lineage>
</organism>
<name>A0A4Q2DVT5_9AGAR</name>
<accession>A0A4Q2DVT5</accession>
<dbReference type="STRING" id="2316362.A0A4Q2DVT5"/>
<feature type="compositionally biased region" description="Polar residues" evidence="1">
    <location>
        <begin position="106"/>
        <end position="127"/>
    </location>
</feature>
<gene>
    <name evidence="2" type="ORF">EST38_g2508</name>
</gene>
<proteinExistence type="predicted"/>
<protein>
    <submittedName>
        <fullName evidence="2">Uncharacterized protein</fullName>
    </submittedName>
</protein>
<dbReference type="AlphaFoldDB" id="A0A4Q2DVT5"/>
<feature type="region of interest" description="Disordered" evidence="1">
    <location>
        <begin position="1"/>
        <end position="56"/>
    </location>
</feature>
<evidence type="ECO:0000313" key="2">
    <source>
        <dbReference type="EMBL" id="RXW23334.1"/>
    </source>
</evidence>
<keyword evidence="3" id="KW-1185">Reference proteome</keyword>
<dbReference type="Proteomes" id="UP000290288">
    <property type="component" value="Unassembled WGS sequence"/>
</dbReference>
<feature type="compositionally biased region" description="Basic and acidic residues" evidence="1">
    <location>
        <begin position="92"/>
        <end position="101"/>
    </location>
</feature>